<reference evidence="2 3" key="1">
    <citation type="submission" date="2016-03" db="EMBL/GenBank/DDBJ databases">
        <title>Whole genome sequencing of Grifola frondosa 9006-11.</title>
        <authorList>
            <person name="Min B."/>
            <person name="Park H."/>
            <person name="Kim J.-G."/>
            <person name="Cho H."/>
            <person name="Oh Y.-L."/>
            <person name="Kong W.-S."/>
            <person name="Choi I.-G."/>
        </authorList>
    </citation>
    <scope>NUCLEOTIDE SEQUENCE [LARGE SCALE GENOMIC DNA]</scope>
    <source>
        <strain evidence="2 3">9006-11</strain>
    </source>
</reference>
<dbReference type="InterPro" id="IPR050983">
    <property type="entry name" value="GST_Omega/HSP26"/>
</dbReference>
<accession>A0A1C7LWS4</accession>
<dbReference type="OrthoDB" id="4951845at2759"/>
<sequence>MLKTSHRYQDTKDQAWSPNTWKTRFSLNYKGLPYKTQWVEYPHIAGLCKDIGAPPIGTYPNGSPEYTLPVIYDPNTKTAVSESALIARYLDKTYPDAPTLIPAATDALHAAFQEAIEMTFIVPLLPIMLPASNHQLNPVSEEYFRRTREARFGKLEEWSPLGPVRDAHWKAIEAGLHKVTKWLSMDGNEKLFFMGETISYADITLASFLIWIRKVLGPDSQEWKNVKRWDGGRWGKFMEAFEKYETVV</sequence>
<dbReference type="InterPro" id="IPR036249">
    <property type="entry name" value="Thioredoxin-like_sf"/>
</dbReference>
<dbReference type="GO" id="GO:0005737">
    <property type="term" value="C:cytoplasm"/>
    <property type="evidence" value="ECO:0007669"/>
    <property type="project" value="TreeGrafter"/>
</dbReference>
<dbReference type="SUPFAM" id="SSF52833">
    <property type="entry name" value="Thioredoxin-like"/>
    <property type="match status" value="1"/>
</dbReference>
<dbReference type="PANTHER" id="PTHR43968:SF6">
    <property type="entry name" value="GLUTATHIONE S-TRANSFERASE OMEGA"/>
    <property type="match status" value="1"/>
</dbReference>
<dbReference type="STRING" id="5627.A0A1C7LWS4"/>
<dbReference type="PANTHER" id="PTHR43968">
    <property type="match status" value="1"/>
</dbReference>
<dbReference type="Pfam" id="PF13409">
    <property type="entry name" value="GST_N_2"/>
    <property type="match status" value="1"/>
</dbReference>
<dbReference type="InterPro" id="IPR036282">
    <property type="entry name" value="Glutathione-S-Trfase_C_sf"/>
</dbReference>
<dbReference type="Gene3D" id="3.40.30.10">
    <property type="entry name" value="Glutaredoxin"/>
    <property type="match status" value="1"/>
</dbReference>
<evidence type="ECO:0000313" key="2">
    <source>
        <dbReference type="EMBL" id="OBZ68988.1"/>
    </source>
</evidence>
<dbReference type="InterPro" id="IPR054416">
    <property type="entry name" value="GST_UstS-like_C"/>
</dbReference>
<keyword evidence="3" id="KW-1185">Reference proteome</keyword>
<dbReference type="Proteomes" id="UP000092993">
    <property type="component" value="Unassembled WGS sequence"/>
</dbReference>
<dbReference type="Gene3D" id="1.20.1050.10">
    <property type="match status" value="1"/>
</dbReference>
<dbReference type="EMBL" id="LUGG01000019">
    <property type="protein sequence ID" value="OBZ68988.1"/>
    <property type="molecule type" value="Genomic_DNA"/>
</dbReference>
<dbReference type="PROSITE" id="PS50404">
    <property type="entry name" value="GST_NTER"/>
    <property type="match status" value="1"/>
</dbReference>
<dbReference type="AlphaFoldDB" id="A0A1C7LWS4"/>
<dbReference type="OMA" id="IHHVPTN"/>
<protein>
    <recommendedName>
        <fullName evidence="1">GST N-terminal domain-containing protein</fullName>
    </recommendedName>
</protein>
<evidence type="ECO:0000259" key="1">
    <source>
        <dbReference type="PROSITE" id="PS50404"/>
    </source>
</evidence>
<dbReference type="InterPro" id="IPR004045">
    <property type="entry name" value="Glutathione_S-Trfase_N"/>
</dbReference>
<feature type="domain" description="GST N-terminal" evidence="1">
    <location>
        <begin position="7"/>
        <end position="98"/>
    </location>
</feature>
<gene>
    <name evidence="2" type="ORF">A0H81_11337</name>
</gene>
<proteinExistence type="predicted"/>
<dbReference type="Pfam" id="PF22041">
    <property type="entry name" value="GST_C_7"/>
    <property type="match status" value="1"/>
</dbReference>
<dbReference type="SUPFAM" id="SSF47616">
    <property type="entry name" value="GST C-terminal domain-like"/>
    <property type="match status" value="1"/>
</dbReference>
<name>A0A1C7LWS4_GRIFR</name>
<evidence type="ECO:0000313" key="3">
    <source>
        <dbReference type="Proteomes" id="UP000092993"/>
    </source>
</evidence>
<comment type="caution">
    <text evidence="2">The sequence shown here is derived from an EMBL/GenBank/DDBJ whole genome shotgun (WGS) entry which is preliminary data.</text>
</comment>
<organism evidence="2 3">
    <name type="scientific">Grifola frondosa</name>
    <name type="common">Maitake</name>
    <name type="synonym">Polyporus frondosus</name>
    <dbReference type="NCBI Taxonomy" id="5627"/>
    <lineage>
        <taxon>Eukaryota</taxon>
        <taxon>Fungi</taxon>
        <taxon>Dikarya</taxon>
        <taxon>Basidiomycota</taxon>
        <taxon>Agaricomycotina</taxon>
        <taxon>Agaricomycetes</taxon>
        <taxon>Polyporales</taxon>
        <taxon>Grifolaceae</taxon>
        <taxon>Grifola</taxon>
    </lineage>
</organism>